<evidence type="ECO:0000313" key="1">
    <source>
        <dbReference type="EMBL" id="KAF3075795.1"/>
    </source>
</evidence>
<comment type="caution">
    <text evidence="1">The sequence shown here is derived from an EMBL/GenBank/DDBJ whole genome shotgun (WGS) entry which is preliminary data.</text>
</comment>
<keyword evidence="2" id="KW-1185">Reference proteome</keyword>
<gene>
    <name evidence="1" type="ORF">CFAM422_001985</name>
</gene>
<name>A0A9P5CFM4_9HYPO</name>
<sequence>MPKVFHLLVAALPDTSFSASEKPEFQVYSTKDLSEASAAFSVQKPFVCKLKRALKQQNIEGAEFLRWQTHDLARHHNELLQQTRNLPITVTTPDFSWATNCDSHLGYAAKVNALKVRHLDASQTLLGSSGWTFRRRDRQIAEPWTCIFPYQSF</sequence>
<protein>
    <submittedName>
        <fullName evidence="1">Uncharacterized protein</fullName>
    </submittedName>
</protein>
<accession>A0A9P5CFM4</accession>
<dbReference type="Proteomes" id="UP000801864">
    <property type="component" value="Unassembled WGS sequence"/>
</dbReference>
<proteinExistence type="predicted"/>
<reference evidence="1 2" key="1">
    <citation type="submission" date="2018-06" db="EMBL/GenBank/DDBJ databases">
        <title>Genome analysis of cellulolytic fungus Trichoderma lentiforme CFAM-422.</title>
        <authorList>
            <person name="Steindorff A.S."/>
            <person name="Formighieri E.F."/>
            <person name="Midorikawa G.E.O."/>
            <person name="Tamietti M.S."/>
            <person name="Ramos E.Z."/>
            <person name="Silva A.S."/>
            <person name="Bon E.P.S."/>
            <person name="Mendes T.D."/>
            <person name="Damaso M.C.T."/>
            <person name="Favaro L.C.L."/>
        </authorList>
    </citation>
    <scope>NUCLEOTIDE SEQUENCE [LARGE SCALE GENOMIC DNA]</scope>
    <source>
        <strain evidence="1 2">CFAM-422</strain>
    </source>
</reference>
<dbReference type="EMBL" id="QLNT01000003">
    <property type="protein sequence ID" value="KAF3075795.1"/>
    <property type="molecule type" value="Genomic_DNA"/>
</dbReference>
<dbReference type="AlphaFoldDB" id="A0A9P5CFM4"/>
<organism evidence="1 2">
    <name type="scientific">Trichoderma lentiforme</name>
    <dbReference type="NCBI Taxonomy" id="1567552"/>
    <lineage>
        <taxon>Eukaryota</taxon>
        <taxon>Fungi</taxon>
        <taxon>Dikarya</taxon>
        <taxon>Ascomycota</taxon>
        <taxon>Pezizomycotina</taxon>
        <taxon>Sordariomycetes</taxon>
        <taxon>Hypocreomycetidae</taxon>
        <taxon>Hypocreales</taxon>
        <taxon>Hypocreaceae</taxon>
        <taxon>Trichoderma</taxon>
    </lineage>
</organism>
<evidence type="ECO:0000313" key="2">
    <source>
        <dbReference type="Proteomes" id="UP000801864"/>
    </source>
</evidence>